<keyword evidence="2" id="KW-0863">Zinc-finger</keyword>
<reference evidence="5" key="1">
    <citation type="journal article" date="2019" name="Science">
        <title>Mutation of a bHLH transcription factor allowed almond domestication.</title>
        <authorList>
            <person name="Sanchez-Perez R."/>
            <person name="Pavan S."/>
            <person name="Mazzeo R."/>
            <person name="Moldovan C."/>
            <person name="Aiese Cigliano R."/>
            <person name="Del Cueto J."/>
            <person name="Ricciardi F."/>
            <person name="Lotti C."/>
            <person name="Ricciardi L."/>
            <person name="Dicenta F."/>
            <person name="Lopez-Marques R.L."/>
            <person name="Lindberg Moller B."/>
        </authorList>
    </citation>
    <scope>NUCLEOTIDE SEQUENCE</scope>
</reference>
<dbReference type="InterPro" id="IPR054722">
    <property type="entry name" value="PolX-like_BBD"/>
</dbReference>
<dbReference type="PANTHER" id="PTHR35317:SF27">
    <property type="entry name" value="RETROVIRUS-RELATED POL POLYPROTEIN FROM TRANSPOSON TNT 1-94"/>
    <property type="match status" value="1"/>
</dbReference>
<dbReference type="InterPro" id="IPR025724">
    <property type="entry name" value="GAG-pre-integrase_dom"/>
</dbReference>
<dbReference type="GO" id="GO:0003676">
    <property type="term" value="F:nucleic acid binding"/>
    <property type="evidence" value="ECO:0007669"/>
    <property type="project" value="InterPro"/>
</dbReference>
<protein>
    <submittedName>
        <fullName evidence="5">Transposable element protein</fullName>
    </submittedName>
</protein>
<dbReference type="InterPro" id="IPR043502">
    <property type="entry name" value="DNA/RNA_pol_sf"/>
</dbReference>
<feature type="region of interest" description="Disordered" evidence="3">
    <location>
        <begin position="564"/>
        <end position="594"/>
    </location>
</feature>
<gene>
    <name evidence="5" type="ORF">Prudu_013812</name>
</gene>
<dbReference type="Pfam" id="PF14223">
    <property type="entry name" value="Retrotran_gag_2"/>
    <property type="match status" value="2"/>
</dbReference>
<organism evidence="5">
    <name type="scientific">Prunus dulcis</name>
    <name type="common">Almond</name>
    <name type="synonym">Amygdalus dulcis</name>
    <dbReference type="NCBI Taxonomy" id="3755"/>
    <lineage>
        <taxon>Eukaryota</taxon>
        <taxon>Viridiplantae</taxon>
        <taxon>Streptophyta</taxon>
        <taxon>Embryophyta</taxon>
        <taxon>Tracheophyta</taxon>
        <taxon>Spermatophyta</taxon>
        <taxon>Magnoliopsida</taxon>
        <taxon>eudicotyledons</taxon>
        <taxon>Gunneridae</taxon>
        <taxon>Pentapetalae</taxon>
        <taxon>rosids</taxon>
        <taxon>fabids</taxon>
        <taxon>Rosales</taxon>
        <taxon>Rosaceae</taxon>
        <taxon>Amygdaloideae</taxon>
        <taxon>Amygdaleae</taxon>
        <taxon>Prunus</taxon>
    </lineage>
</organism>
<evidence type="ECO:0000256" key="2">
    <source>
        <dbReference type="PROSITE-ProRule" id="PRU00047"/>
    </source>
</evidence>
<keyword evidence="1" id="KW-0064">Aspartyl protease</keyword>
<dbReference type="PROSITE" id="PS50158">
    <property type="entry name" value="ZF_CCHC"/>
    <property type="match status" value="1"/>
</dbReference>
<dbReference type="EMBL" id="AP019301">
    <property type="protein sequence ID" value="BBH03053.1"/>
    <property type="molecule type" value="Genomic_DNA"/>
</dbReference>
<dbReference type="SUPFAM" id="SSF56672">
    <property type="entry name" value="DNA/RNA polymerases"/>
    <property type="match status" value="1"/>
</dbReference>
<dbReference type="Pfam" id="PF22936">
    <property type="entry name" value="Pol_BBD"/>
    <property type="match status" value="1"/>
</dbReference>
<name>A0A4Y1RHA0_PRUDU</name>
<sequence>MGSILESRKEYCSLVENGITAYAGGTVLTEAQLKTVEDQKLKDLKAKNYLFQAIDRAILETILKKDMAKDIWDSLKKKYQGTARSLTIFARTLTVAKKMRIHGDRMEDVTVIEKILRSMTPKYNYVVCSIEESKDIDALSIDELQSSLLVHEQRMTCHEMEEQALKRRGRGSLRGHGRGRGREGSFDKSTVECYHCHELGHFQYECPQKEKEYKANVAETEEEMLLMAYVEDKGDQMSITWYLDSGCSNHMSGSKKLFSNMDESFRDNVKLGNNSCLCVIGKGNIRIEVNGVKHCITEIHHPDKGLIIQADMTSNRMFLLNTESVAEKQMCFKSTVEEDTWLWHFRFGHLNFNGLKALQQKNMMKGLPPLQVPSRVCEECMVGKQHHEPFPKESNWRATQILELVHSDINPISNNNKSRKTWIYFLTEKSEALVVFKKFKASVEKETEWYTQAINCSLLTTTKQCGLKEKSYHYVHGKEHARKNEGAKEILARSCELELTHPKQMSYSFCEECKHQRRHGVAKNLNRDVVFDEANGWDWNNKQEKRAGVDLEEIETVNGVDEVTSREVEDEPVGHNSPRITEASPNVSRQRRPPSWMTDYVSGNELSDNENITQIALTGGNDRTTFDDAVKSSKWRKAMDLEIQAIERNDTWELNLPEGDKIVGVKWTFKTKFKENGEIDKYKARLVAKGYTQEYGIDYSEVFAPVVHHDTIRLVISLAAQNDWSIYQLDVKSAFLYGELNERVFIAQPPDMCKEGKNRRSNY</sequence>
<dbReference type="GO" id="GO:0008270">
    <property type="term" value="F:zinc ion binding"/>
    <property type="evidence" value="ECO:0007669"/>
    <property type="project" value="UniProtKB-KW"/>
</dbReference>
<proteinExistence type="predicted"/>
<keyword evidence="2" id="KW-0862">Zinc</keyword>
<dbReference type="Pfam" id="PF13976">
    <property type="entry name" value="gag_pre-integrs"/>
    <property type="match status" value="1"/>
</dbReference>
<feature type="domain" description="CCHC-type" evidence="4">
    <location>
        <begin position="193"/>
        <end position="208"/>
    </location>
</feature>
<evidence type="ECO:0000256" key="1">
    <source>
        <dbReference type="ARBA" id="ARBA00022750"/>
    </source>
</evidence>
<keyword evidence="1" id="KW-0645">Protease</keyword>
<keyword evidence="1" id="KW-0378">Hydrolase</keyword>
<dbReference type="InterPro" id="IPR013103">
    <property type="entry name" value="RVT_2"/>
</dbReference>
<accession>A0A4Y1RHA0</accession>
<dbReference type="PANTHER" id="PTHR35317">
    <property type="entry name" value="OS04G0629600 PROTEIN"/>
    <property type="match status" value="1"/>
</dbReference>
<evidence type="ECO:0000256" key="3">
    <source>
        <dbReference type="SAM" id="MobiDB-lite"/>
    </source>
</evidence>
<dbReference type="Pfam" id="PF07727">
    <property type="entry name" value="RVT_2"/>
    <property type="match status" value="1"/>
</dbReference>
<feature type="region of interest" description="Disordered" evidence="3">
    <location>
        <begin position="167"/>
        <end position="186"/>
    </location>
</feature>
<feature type="compositionally biased region" description="Basic residues" evidence="3">
    <location>
        <begin position="167"/>
        <end position="179"/>
    </location>
</feature>
<dbReference type="AlphaFoldDB" id="A0A4Y1RHA0"/>
<dbReference type="InterPro" id="IPR036875">
    <property type="entry name" value="Znf_CCHC_sf"/>
</dbReference>
<dbReference type="InterPro" id="IPR001878">
    <property type="entry name" value="Znf_CCHC"/>
</dbReference>
<evidence type="ECO:0000259" key="4">
    <source>
        <dbReference type="PROSITE" id="PS50158"/>
    </source>
</evidence>
<dbReference type="Gene3D" id="4.10.60.10">
    <property type="entry name" value="Zinc finger, CCHC-type"/>
    <property type="match status" value="1"/>
</dbReference>
<dbReference type="GO" id="GO:0004190">
    <property type="term" value="F:aspartic-type endopeptidase activity"/>
    <property type="evidence" value="ECO:0007669"/>
    <property type="project" value="UniProtKB-KW"/>
</dbReference>
<evidence type="ECO:0000313" key="5">
    <source>
        <dbReference type="EMBL" id="BBH03053.1"/>
    </source>
</evidence>
<keyword evidence="2" id="KW-0479">Metal-binding</keyword>
<dbReference type="SUPFAM" id="SSF57756">
    <property type="entry name" value="Retrovirus zinc finger-like domains"/>
    <property type="match status" value="1"/>
</dbReference>